<dbReference type="GO" id="GO:0016491">
    <property type="term" value="F:oxidoreductase activity"/>
    <property type="evidence" value="ECO:0007669"/>
    <property type="project" value="InterPro"/>
</dbReference>
<dbReference type="EMBL" id="CP000561">
    <property type="protein sequence ID" value="ABO08809.1"/>
    <property type="molecule type" value="Genomic_DNA"/>
</dbReference>
<dbReference type="InterPro" id="IPR050573">
    <property type="entry name" value="SDH/FRD_Iron-Sulfur"/>
</dbReference>
<comment type="pathway">
    <text evidence="1">Carbohydrate metabolism; tricarboxylic acid cycle.</text>
</comment>
<dbReference type="NCBIfam" id="TIGR00384">
    <property type="entry name" value="dhsB"/>
    <property type="match status" value="1"/>
</dbReference>
<dbReference type="InterPro" id="IPR012675">
    <property type="entry name" value="Beta-grasp_dom_sf"/>
</dbReference>
<dbReference type="InterPro" id="IPR006058">
    <property type="entry name" value="2Fe2S_fd_BS"/>
</dbReference>
<evidence type="ECO:0000259" key="2">
    <source>
        <dbReference type="PROSITE" id="PS51085"/>
    </source>
</evidence>
<dbReference type="PROSITE" id="PS51085">
    <property type="entry name" value="2FE2S_FER_2"/>
    <property type="match status" value="1"/>
</dbReference>
<dbReference type="GO" id="GO:0006099">
    <property type="term" value="P:tricarboxylic acid cycle"/>
    <property type="evidence" value="ECO:0007669"/>
    <property type="project" value="InterPro"/>
</dbReference>
<keyword evidence="4" id="KW-1185">Reference proteome</keyword>
<dbReference type="AlphaFoldDB" id="A3MVZ2"/>
<dbReference type="InterPro" id="IPR001041">
    <property type="entry name" value="2Fe-2S_ferredoxin-type"/>
</dbReference>
<accession>A3MVZ2</accession>
<dbReference type="InterPro" id="IPR025192">
    <property type="entry name" value="Succ_DH/fum_Rdtase_N"/>
</dbReference>
<dbReference type="GO" id="GO:0022904">
    <property type="term" value="P:respiratory electron transport chain"/>
    <property type="evidence" value="ECO:0007669"/>
    <property type="project" value="TreeGrafter"/>
</dbReference>
<dbReference type="PANTHER" id="PTHR11921:SF29">
    <property type="entry name" value="SUCCINATE DEHYDROGENASE [UBIQUINONE] IRON-SULFUR SUBUNIT, MITOCHONDRIAL"/>
    <property type="match status" value="1"/>
</dbReference>
<evidence type="ECO:0000256" key="1">
    <source>
        <dbReference type="ARBA" id="ARBA00005163"/>
    </source>
</evidence>
<protein>
    <submittedName>
        <fullName evidence="3">Ferredoxin</fullName>
    </submittedName>
</protein>
<dbReference type="KEGG" id="pcl:Pcal_1389"/>
<feature type="domain" description="2Fe-2S ferredoxin-type" evidence="2">
    <location>
        <begin position="1"/>
        <end position="91"/>
    </location>
</feature>
<organism evidence="3 4">
    <name type="scientific">Pyrobaculum calidifontis (strain DSM 21063 / JCM 11548 / VA1)</name>
    <dbReference type="NCBI Taxonomy" id="410359"/>
    <lineage>
        <taxon>Archaea</taxon>
        <taxon>Thermoproteota</taxon>
        <taxon>Thermoprotei</taxon>
        <taxon>Thermoproteales</taxon>
        <taxon>Thermoproteaceae</taxon>
        <taxon>Pyrobaculum</taxon>
    </lineage>
</organism>
<gene>
    <name evidence="3" type="ordered locus">Pcal_1389</name>
</gene>
<sequence>MRIRVAIRRRKDGVSYDQVYHVDADPRATMLDVLINIREDLDGSLSFRYACRMGVCGACAVKINGKPALACTVKLMDLGTTNIYIEPISDKNIIKDLIVDFESR</sequence>
<dbReference type="InterPro" id="IPR004489">
    <property type="entry name" value="Succ_DH/fum_Rdtase_Fe-S"/>
</dbReference>
<evidence type="ECO:0000313" key="4">
    <source>
        <dbReference type="Proteomes" id="UP000001431"/>
    </source>
</evidence>
<reference evidence="3" key="1">
    <citation type="submission" date="2007-02" db="EMBL/GenBank/DDBJ databases">
        <title>Complete sequence of Pyrobaculum calidifontis JCM 11548.</title>
        <authorList>
            <consortium name="US DOE Joint Genome Institute"/>
            <person name="Copeland A."/>
            <person name="Lucas S."/>
            <person name="Lapidus A."/>
            <person name="Barry K."/>
            <person name="Glavina del Rio T."/>
            <person name="Dalin E."/>
            <person name="Tice H."/>
            <person name="Pitluck S."/>
            <person name="Chain P."/>
            <person name="Malfatti S."/>
            <person name="Shin M."/>
            <person name="Vergez L."/>
            <person name="Schmutz J."/>
            <person name="Larimer F."/>
            <person name="Land M."/>
            <person name="Hauser L."/>
            <person name="Kyrpides N."/>
            <person name="Mikhailova N."/>
            <person name="Cozen A.E."/>
            <person name="Fitz-Gibbon S.T."/>
            <person name="House C.H."/>
            <person name="Saltikov C."/>
            <person name="Lowe T.M."/>
            <person name="Richardson P."/>
        </authorList>
    </citation>
    <scope>NUCLEOTIDE SEQUENCE [LARGE SCALE GENOMIC DNA]</scope>
    <source>
        <strain evidence="3">JCM 11548</strain>
    </source>
</reference>
<dbReference type="CDD" id="cd00207">
    <property type="entry name" value="fer2"/>
    <property type="match status" value="1"/>
</dbReference>
<evidence type="ECO:0000313" key="3">
    <source>
        <dbReference type="EMBL" id="ABO08809.1"/>
    </source>
</evidence>
<dbReference type="HOGENOM" id="CLU_044838_5_2_2"/>
<dbReference type="GO" id="GO:0009055">
    <property type="term" value="F:electron transfer activity"/>
    <property type="evidence" value="ECO:0007669"/>
    <property type="project" value="InterPro"/>
</dbReference>
<dbReference type="STRING" id="410359.Pcal_1389"/>
<dbReference type="PANTHER" id="PTHR11921">
    <property type="entry name" value="SUCCINATE DEHYDROGENASE IRON-SULFUR PROTEIN"/>
    <property type="match status" value="1"/>
</dbReference>
<dbReference type="OrthoDB" id="144910at2157"/>
<dbReference type="Pfam" id="PF13085">
    <property type="entry name" value="Fer2_3"/>
    <property type="match status" value="1"/>
</dbReference>
<dbReference type="InterPro" id="IPR036010">
    <property type="entry name" value="2Fe-2S_ferredoxin-like_sf"/>
</dbReference>
<proteinExistence type="predicted"/>
<dbReference type="eggNOG" id="arCOG00962">
    <property type="taxonomic scope" value="Archaea"/>
</dbReference>
<dbReference type="SUPFAM" id="SSF54292">
    <property type="entry name" value="2Fe-2S ferredoxin-like"/>
    <property type="match status" value="1"/>
</dbReference>
<dbReference type="Proteomes" id="UP000001431">
    <property type="component" value="Chromosome"/>
</dbReference>
<dbReference type="GO" id="GO:0051537">
    <property type="term" value="F:2 iron, 2 sulfur cluster binding"/>
    <property type="evidence" value="ECO:0007669"/>
    <property type="project" value="InterPro"/>
</dbReference>
<dbReference type="PROSITE" id="PS00197">
    <property type="entry name" value="2FE2S_FER_1"/>
    <property type="match status" value="1"/>
</dbReference>
<name>A3MVZ2_PYRCJ</name>
<dbReference type="Gene3D" id="3.10.20.30">
    <property type="match status" value="1"/>
</dbReference>